<evidence type="ECO:0000259" key="1">
    <source>
        <dbReference type="Pfam" id="PF00534"/>
    </source>
</evidence>
<dbReference type="EMBL" id="MGGR01000013">
    <property type="protein sequence ID" value="OGM33825.1"/>
    <property type="molecule type" value="Genomic_DNA"/>
</dbReference>
<organism evidence="2 3">
    <name type="scientific">Candidatus Woesebacteria bacterium RIFCSPHIGHO2_02_FULL_39_13</name>
    <dbReference type="NCBI Taxonomy" id="1802505"/>
    <lineage>
        <taxon>Bacteria</taxon>
        <taxon>Candidatus Woeseibacteriota</taxon>
    </lineage>
</organism>
<gene>
    <name evidence="2" type="ORF">A3D01_02545</name>
</gene>
<proteinExistence type="predicted"/>
<dbReference type="Gene3D" id="3.40.50.2000">
    <property type="entry name" value="Glycogen Phosphorylase B"/>
    <property type="match status" value="2"/>
</dbReference>
<evidence type="ECO:0000313" key="2">
    <source>
        <dbReference type="EMBL" id="OGM33825.1"/>
    </source>
</evidence>
<dbReference type="CDD" id="cd03801">
    <property type="entry name" value="GT4_PimA-like"/>
    <property type="match status" value="1"/>
</dbReference>
<dbReference type="InterPro" id="IPR001296">
    <property type="entry name" value="Glyco_trans_1"/>
</dbReference>
<dbReference type="AlphaFoldDB" id="A0A1F7Z508"/>
<dbReference type="GO" id="GO:0016757">
    <property type="term" value="F:glycosyltransferase activity"/>
    <property type="evidence" value="ECO:0007669"/>
    <property type="project" value="InterPro"/>
</dbReference>
<dbReference type="PANTHER" id="PTHR12526">
    <property type="entry name" value="GLYCOSYLTRANSFERASE"/>
    <property type="match status" value="1"/>
</dbReference>
<reference evidence="2 3" key="1">
    <citation type="journal article" date="2016" name="Nat. Commun.">
        <title>Thousands of microbial genomes shed light on interconnected biogeochemical processes in an aquifer system.</title>
        <authorList>
            <person name="Anantharaman K."/>
            <person name="Brown C.T."/>
            <person name="Hug L.A."/>
            <person name="Sharon I."/>
            <person name="Castelle C.J."/>
            <person name="Probst A.J."/>
            <person name="Thomas B.C."/>
            <person name="Singh A."/>
            <person name="Wilkins M.J."/>
            <person name="Karaoz U."/>
            <person name="Brodie E.L."/>
            <person name="Williams K.H."/>
            <person name="Hubbard S.S."/>
            <person name="Banfield J.F."/>
        </authorList>
    </citation>
    <scope>NUCLEOTIDE SEQUENCE [LARGE SCALE GENOMIC DNA]</scope>
</reference>
<dbReference type="SUPFAM" id="SSF53756">
    <property type="entry name" value="UDP-Glycosyltransferase/glycogen phosphorylase"/>
    <property type="match status" value="1"/>
</dbReference>
<dbReference type="Pfam" id="PF00534">
    <property type="entry name" value="Glycos_transf_1"/>
    <property type="match status" value="1"/>
</dbReference>
<protein>
    <recommendedName>
        <fullName evidence="1">Glycosyl transferase family 1 domain-containing protein</fullName>
    </recommendedName>
</protein>
<dbReference type="STRING" id="1802505.A3D01_02545"/>
<comment type="caution">
    <text evidence="2">The sequence shown here is derived from an EMBL/GenBank/DDBJ whole genome shotgun (WGS) entry which is preliminary data.</text>
</comment>
<dbReference type="Proteomes" id="UP000177169">
    <property type="component" value="Unassembled WGS sequence"/>
</dbReference>
<evidence type="ECO:0000313" key="3">
    <source>
        <dbReference type="Proteomes" id="UP000177169"/>
    </source>
</evidence>
<accession>A0A1F7Z508</accession>
<name>A0A1F7Z508_9BACT</name>
<sequence length="375" mass="43208">MKICFIGTYDKNYSRNQIIFNGLNDLGVKYEEIHVAPVVDRLDNKKHLTFLPVLKRILNKLSLVPISIKSYKKLFTSDILFVAYPGYLDFPFAFLVAKLIRKKLVFDPLITLYVSFVEDFGILKQNSLFARLIRIYERLTYNAADLLLADTKLIGDFYNGVYKVPLSKIRVVYLGANDRIYKPTIFTNYSKQINVVYYGLYNPIHGVEYIIEAARICRDNKNIKFLFIGDGQTYEKNYALAKEYNLTNITFYKDLTEKNSIELLKAADIFLGLFKESDTVDRHIPNKVVQGAALGKVVVTPKRNSLKNVFTHKKDIYFCKPESGESIAEAILTLQNDVELRKKISLNASKLYLGKFTSRRIASKLLKVCKELYEK</sequence>
<feature type="domain" description="Glycosyl transferase family 1" evidence="1">
    <location>
        <begin position="189"/>
        <end position="350"/>
    </location>
</feature>